<dbReference type="AlphaFoldDB" id="I9LAL6"/>
<comment type="caution">
    <text evidence="2">The sequence shown here is derived from an EMBL/GenBank/DDBJ whole genome shotgun (WGS) entry which is preliminary data.</text>
</comment>
<keyword evidence="1" id="KW-0812">Transmembrane</keyword>
<dbReference type="Proteomes" id="UP000004324">
    <property type="component" value="Unassembled WGS sequence"/>
</dbReference>
<name>I9LAL6_9FIRM</name>
<evidence type="ECO:0000256" key="1">
    <source>
        <dbReference type="SAM" id="Phobius"/>
    </source>
</evidence>
<keyword evidence="1" id="KW-0472">Membrane</keyword>
<evidence type="ECO:0000313" key="3">
    <source>
        <dbReference type="Proteomes" id="UP000004324"/>
    </source>
</evidence>
<accession>I9LAL6</accession>
<sequence length="44" mass="4837">MMHGNPAIGIAFGIAHVVAAGGFFYLLYHISKSLRRIANHLDKQ</sequence>
<dbReference type="EMBL" id="AKVJ01000030">
    <property type="protein sequence ID" value="EIW17454.1"/>
    <property type="molecule type" value="Genomic_DNA"/>
</dbReference>
<feature type="transmembrane region" description="Helical" evidence="1">
    <location>
        <begin position="6"/>
        <end position="28"/>
    </location>
</feature>
<dbReference type="PATRIC" id="fig|1149862.3.peg.3172"/>
<protein>
    <submittedName>
        <fullName evidence="2">Uncharacterized protein</fullName>
    </submittedName>
</protein>
<proteinExistence type="predicted"/>
<gene>
    <name evidence="2" type="ORF">FB4_4203</name>
</gene>
<organism evidence="2 3">
    <name type="scientific">Pelosinus fermentans B4</name>
    <dbReference type="NCBI Taxonomy" id="1149862"/>
    <lineage>
        <taxon>Bacteria</taxon>
        <taxon>Bacillati</taxon>
        <taxon>Bacillota</taxon>
        <taxon>Negativicutes</taxon>
        <taxon>Selenomonadales</taxon>
        <taxon>Sporomusaceae</taxon>
        <taxon>Pelosinus</taxon>
    </lineage>
</organism>
<dbReference type="RefSeq" id="WP_007935884.1">
    <property type="nucleotide sequence ID" value="NZ_AKVJ01000030.1"/>
</dbReference>
<reference evidence="2 3" key="1">
    <citation type="journal article" date="2012" name="J. Bacteriol.">
        <title>Draft Genome Sequences for Two Metal-Reducing Pelosinus fermentans Strains Isolated from a Cr(VI)-Contaminated Site and for Type Strain R7.</title>
        <authorList>
            <person name="Brown S.D."/>
            <person name="Podar M."/>
            <person name="Klingeman D.M."/>
            <person name="Johnson C.M."/>
            <person name="Yang Z.K."/>
            <person name="Utturkar S.M."/>
            <person name="Land M.L."/>
            <person name="Mosher J.J."/>
            <person name="Hurt R.A.Jr."/>
            <person name="Phelps T.J."/>
            <person name="Palumbo A.V."/>
            <person name="Arkin A.P."/>
            <person name="Hazen T.C."/>
            <person name="Elias D.A."/>
        </authorList>
    </citation>
    <scope>NUCLEOTIDE SEQUENCE [LARGE SCALE GENOMIC DNA]</scope>
    <source>
        <strain evidence="2 3">B4</strain>
    </source>
</reference>
<keyword evidence="3" id="KW-1185">Reference proteome</keyword>
<keyword evidence="1" id="KW-1133">Transmembrane helix</keyword>
<evidence type="ECO:0000313" key="2">
    <source>
        <dbReference type="EMBL" id="EIW17454.1"/>
    </source>
</evidence>